<dbReference type="Proteomes" id="UP000214720">
    <property type="component" value="Unassembled WGS sequence"/>
</dbReference>
<dbReference type="AlphaFoldDB" id="A0A226WY29"/>
<comment type="caution">
    <text evidence="1">The sequence shown here is derived from an EMBL/GenBank/DDBJ whole genome shotgun (WGS) entry which is preliminary data.</text>
</comment>
<gene>
    <name evidence="1" type="ORF">BSU04_23695</name>
</gene>
<accession>A0A226WY29</accession>
<protein>
    <submittedName>
        <fullName evidence="1">Uncharacterized protein</fullName>
    </submittedName>
</protein>
<reference evidence="2" key="1">
    <citation type="submission" date="2017-01" db="EMBL/GenBank/DDBJ databases">
        <title>Genome Analysis of Deinococcus marmoris KOPRI26562.</title>
        <authorList>
            <person name="Kim J.H."/>
            <person name="Oh H.-M."/>
        </authorList>
    </citation>
    <scope>NUCLEOTIDE SEQUENCE [LARGE SCALE GENOMIC DNA]</scope>
    <source>
        <strain evidence="2">PAMC 26633</strain>
    </source>
</reference>
<organism evidence="1 2">
    <name type="scientific">Caballeronia sordidicola</name>
    <name type="common">Burkholderia sordidicola</name>
    <dbReference type="NCBI Taxonomy" id="196367"/>
    <lineage>
        <taxon>Bacteria</taxon>
        <taxon>Pseudomonadati</taxon>
        <taxon>Pseudomonadota</taxon>
        <taxon>Betaproteobacteria</taxon>
        <taxon>Burkholderiales</taxon>
        <taxon>Burkholderiaceae</taxon>
        <taxon>Caballeronia</taxon>
    </lineage>
</organism>
<dbReference type="EMBL" id="MTHB01000147">
    <property type="protein sequence ID" value="OXC76074.1"/>
    <property type="molecule type" value="Genomic_DNA"/>
</dbReference>
<proteinExistence type="predicted"/>
<evidence type="ECO:0000313" key="1">
    <source>
        <dbReference type="EMBL" id="OXC76074.1"/>
    </source>
</evidence>
<sequence length="42" mass="4972">MVPVAWTIVSNEFDAMHRKMYLPISLTRIGRRQLLAMVPRWS</sequence>
<evidence type="ECO:0000313" key="2">
    <source>
        <dbReference type="Proteomes" id="UP000214720"/>
    </source>
</evidence>
<name>A0A226WY29_CABSO</name>